<dbReference type="PROSITE" id="PS50222">
    <property type="entry name" value="EF_HAND_2"/>
    <property type="match status" value="3"/>
</dbReference>
<reference evidence="6" key="1">
    <citation type="submission" date="2021-02" db="EMBL/GenBank/DDBJ databases">
        <authorList>
            <person name="Dougan E. K."/>
            <person name="Rhodes N."/>
            <person name="Thang M."/>
            <person name="Chan C."/>
        </authorList>
    </citation>
    <scope>NUCLEOTIDE SEQUENCE</scope>
</reference>
<organism evidence="6 7">
    <name type="scientific">Polarella glacialis</name>
    <name type="common">Dinoflagellate</name>
    <dbReference type="NCBI Taxonomy" id="89957"/>
    <lineage>
        <taxon>Eukaryota</taxon>
        <taxon>Sar</taxon>
        <taxon>Alveolata</taxon>
        <taxon>Dinophyceae</taxon>
        <taxon>Suessiales</taxon>
        <taxon>Suessiaceae</taxon>
        <taxon>Polarella</taxon>
    </lineage>
</organism>
<evidence type="ECO:0000259" key="5">
    <source>
        <dbReference type="PROSITE" id="PS50222"/>
    </source>
</evidence>
<dbReference type="GO" id="GO:0005509">
    <property type="term" value="F:calcium ion binding"/>
    <property type="evidence" value="ECO:0007669"/>
    <property type="project" value="InterPro"/>
</dbReference>
<accession>A0A813FR53</accession>
<proteinExistence type="predicted"/>
<dbReference type="EMBL" id="CAJNNV010025205">
    <property type="protein sequence ID" value="CAE8613127.1"/>
    <property type="molecule type" value="Genomic_DNA"/>
</dbReference>
<feature type="domain" description="EF-hand" evidence="5">
    <location>
        <begin position="558"/>
        <end position="593"/>
    </location>
</feature>
<evidence type="ECO:0000256" key="1">
    <source>
        <dbReference type="ARBA" id="ARBA00022723"/>
    </source>
</evidence>
<dbReference type="Proteomes" id="UP000654075">
    <property type="component" value="Unassembled WGS sequence"/>
</dbReference>
<feature type="region of interest" description="Disordered" evidence="4">
    <location>
        <begin position="107"/>
        <end position="138"/>
    </location>
</feature>
<dbReference type="InterPro" id="IPR002048">
    <property type="entry name" value="EF_hand_dom"/>
</dbReference>
<dbReference type="PANTHER" id="PTHR10891">
    <property type="entry name" value="EF-HAND CALCIUM-BINDING DOMAIN CONTAINING PROTEIN"/>
    <property type="match status" value="1"/>
</dbReference>
<keyword evidence="3" id="KW-0106">Calcium</keyword>
<evidence type="ECO:0000313" key="6">
    <source>
        <dbReference type="EMBL" id="CAE8613127.1"/>
    </source>
</evidence>
<evidence type="ECO:0000256" key="3">
    <source>
        <dbReference type="ARBA" id="ARBA00022837"/>
    </source>
</evidence>
<feature type="compositionally biased region" description="Acidic residues" evidence="4">
    <location>
        <begin position="114"/>
        <end position="123"/>
    </location>
</feature>
<keyword evidence="7" id="KW-1185">Reference proteome</keyword>
<name>A0A813FR53_POLGL</name>
<dbReference type="OrthoDB" id="191686at2759"/>
<feature type="region of interest" description="Disordered" evidence="4">
    <location>
        <begin position="358"/>
        <end position="443"/>
    </location>
</feature>
<keyword evidence="1" id="KW-0479">Metal-binding</keyword>
<evidence type="ECO:0000256" key="4">
    <source>
        <dbReference type="SAM" id="MobiDB-lite"/>
    </source>
</evidence>
<keyword evidence="2" id="KW-0677">Repeat</keyword>
<dbReference type="PROSITE" id="PS00018">
    <property type="entry name" value="EF_HAND_1"/>
    <property type="match status" value="3"/>
</dbReference>
<dbReference type="SUPFAM" id="SSF47473">
    <property type="entry name" value="EF-hand"/>
    <property type="match status" value="1"/>
</dbReference>
<feature type="compositionally biased region" description="Basic and acidic residues" evidence="4">
    <location>
        <begin position="128"/>
        <end position="137"/>
    </location>
</feature>
<protein>
    <recommendedName>
        <fullName evidence="5">EF-hand domain-containing protein</fullName>
    </recommendedName>
</protein>
<dbReference type="AlphaFoldDB" id="A0A813FR53"/>
<dbReference type="Pfam" id="PF13499">
    <property type="entry name" value="EF-hand_7"/>
    <property type="match status" value="1"/>
</dbReference>
<dbReference type="InterPro" id="IPR039647">
    <property type="entry name" value="EF_hand_pair_protein_CML-like"/>
</dbReference>
<sequence>MRAMVVDESALGRKQGPSTAQVEACSQLPLTVRAGHSKPDEWRIRWEQGCILVLQGNEMGQHRLLFDSCLDRSASEQVDVHGEPWADGDLNTSFALPHAHKQQFLATGIGDGSSSEDEEDEAPSTDLENDHAKSDDRRKKRIVVAGHLRCRLALRGGCSRGGEMQQACQVLYVSLVAMRMEFEPLLSLHEPLATVLEESDASTGGDSVPIQSATQEFPAQLDSSGGDSMTIRRAAHAFSAQVVACSNAKRTAPEAMSASSKFVSAGARDKVMYRDLMKDLIADAEKCIGTGGEGIKQLRCGDMEDFCAMICGSLVKRATAVEGIADLGRRIQLAGTQLGPAWVTVGACLATVGACLEDSEPEPEPARKMQSRRSPQGGPGARRPSRLGSVGQQVLSASRPGSRGGLEAQAAGRKSGDSKETSSVGGGPGAEAEPRARSNTVDSKETEMVWIARANKISLEICKQAVEFFTKHAPLNGALTKDQFADILIQITRRDCDELSQSWIDKVFQGADKDGEGDLSFGEFATWFSSVSFNVNTTLDHNERAFRNLCKKFSMSIVDCERYRQYFDEFDSDGSGAIEESEFEALLRKCAKVPPHVEIPTKRFRLLWKECDVDGSGEIDFEEFLVMYKRQG</sequence>
<comment type="caution">
    <text evidence="6">The sequence shown here is derived from an EMBL/GenBank/DDBJ whole genome shotgun (WGS) entry which is preliminary data.</text>
</comment>
<feature type="compositionally biased region" description="Basic and acidic residues" evidence="4">
    <location>
        <begin position="432"/>
        <end position="443"/>
    </location>
</feature>
<dbReference type="SMART" id="SM00054">
    <property type="entry name" value="EFh"/>
    <property type="match status" value="3"/>
</dbReference>
<feature type="domain" description="EF-hand" evidence="5">
    <location>
        <begin position="499"/>
        <end position="534"/>
    </location>
</feature>
<dbReference type="Gene3D" id="1.10.238.10">
    <property type="entry name" value="EF-hand"/>
    <property type="match status" value="2"/>
</dbReference>
<evidence type="ECO:0000256" key="2">
    <source>
        <dbReference type="ARBA" id="ARBA00022737"/>
    </source>
</evidence>
<gene>
    <name evidence="6" type="ORF">PGLA1383_LOCUS30907</name>
</gene>
<feature type="domain" description="EF-hand" evidence="5">
    <location>
        <begin position="599"/>
        <end position="632"/>
    </location>
</feature>
<dbReference type="InterPro" id="IPR018247">
    <property type="entry name" value="EF_Hand_1_Ca_BS"/>
</dbReference>
<evidence type="ECO:0000313" key="7">
    <source>
        <dbReference type="Proteomes" id="UP000654075"/>
    </source>
</evidence>
<dbReference type="InterPro" id="IPR011992">
    <property type="entry name" value="EF-hand-dom_pair"/>
</dbReference>
<dbReference type="CDD" id="cd00051">
    <property type="entry name" value="EFh"/>
    <property type="match status" value="1"/>
</dbReference>